<protein>
    <submittedName>
        <fullName evidence="1">Uncharacterized protein</fullName>
    </submittedName>
</protein>
<sequence>MAPERYRAIVSEFDFLIAHAVSISHHLTGRPIDGRHMPYVDTIFTKLICHGISLRKLSPSTDVPRGAEIWDLPSACAVGRALIETYDAMGYIGAVNISDAEREFRVLMWELHDQKRRLAMLERIRSADPQVESIRAKGDSLAKQIANHPFYANASDTIRNRVARGEACHLTHRELNVANGIDHGYYETVIMFLSQYVHSLPLSLHQLMHLRAGQPEALQLSSMPLQYAMPFIAKAIERMTAIWPDSEGIRSDELRLLLEQWLAVATNGVARSDD</sequence>
<accession>A0AAW3F6D6</accession>
<evidence type="ECO:0000313" key="2">
    <source>
        <dbReference type="Proteomes" id="UP000029590"/>
    </source>
</evidence>
<organism evidence="1 2">
    <name type="scientific">Burkholderia gladioli</name>
    <name type="common">Pseudomonas marginata</name>
    <name type="synonym">Phytomonas marginata</name>
    <dbReference type="NCBI Taxonomy" id="28095"/>
    <lineage>
        <taxon>Bacteria</taxon>
        <taxon>Pseudomonadati</taxon>
        <taxon>Pseudomonadota</taxon>
        <taxon>Betaproteobacteria</taxon>
        <taxon>Burkholderiales</taxon>
        <taxon>Burkholderiaceae</taxon>
        <taxon>Burkholderia</taxon>
    </lineage>
</organism>
<evidence type="ECO:0000313" key="1">
    <source>
        <dbReference type="EMBL" id="KGC16738.1"/>
    </source>
</evidence>
<name>A0AAW3F6D6_BURGA</name>
<dbReference type="Proteomes" id="UP000029590">
    <property type="component" value="Unassembled WGS sequence"/>
</dbReference>
<comment type="caution">
    <text evidence="1">The sequence shown here is derived from an EMBL/GenBank/DDBJ whole genome shotgun (WGS) entry which is preliminary data.</text>
</comment>
<reference evidence="1 2" key="1">
    <citation type="submission" date="2014-04" db="EMBL/GenBank/DDBJ databases">
        <authorList>
            <person name="Bishop-Lilly K.A."/>
            <person name="Broomall S.M."/>
            <person name="Chain P.S."/>
            <person name="Chertkov O."/>
            <person name="Coyne S.R."/>
            <person name="Daligault H.E."/>
            <person name="Davenport K.W."/>
            <person name="Erkkila T."/>
            <person name="Frey K.G."/>
            <person name="Gibbons H.S."/>
            <person name="Gu W."/>
            <person name="Jaissle J."/>
            <person name="Johnson S.L."/>
            <person name="Koroleva G.I."/>
            <person name="Ladner J.T."/>
            <person name="Lo C.-C."/>
            <person name="Minogue T.D."/>
            <person name="Munk C."/>
            <person name="Palacios G.F."/>
            <person name="Redden C.L."/>
            <person name="Rosenzweig C.N."/>
            <person name="Scholz M.B."/>
            <person name="Teshima H."/>
            <person name="Xu Y."/>
        </authorList>
    </citation>
    <scope>NUCLEOTIDE SEQUENCE [LARGE SCALE GENOMIC DNA]</scope>
    <source>
        <strain evidence="2">gladioli</strain>
    </source>
</reference>
<dbReference type="KEGG" id="bgo:BM43_975"/>
<gene>
    <name evidence="1" type="ORF">DM48_4670</name>
</gene>
<dbReference type="EMBL" id="JPGG01000015">
    <property type="protein sequence ID" value="KGC16738.1"/>
    <property type="molecule type" value="Genomic_DNA"/>
</dbReference>
<dbReference type="AlphaFoldDB" id="A0AAW3F6D6"/>
<proteinExistence type="predicted"/>
<dbReference type="RefSeq" id="WP_146775980.1">
    <property type="nucleotide sequence ID" value="NZ_CADEVY010000003.1"/>
</dbReference>